<feature type="domain" description="YdbS-like PH" evidence="2">
    <location>
        <begin position="62"/>
        <end position="121"/>
    </location>
</feature>
<sequence>MNKELLRAKVSKKIFIIPGIFTGFFLFEAGVFISIAGFSSGLIPLIIAALIITPALIKYFYTNLILYDKKIRGEVGFFKSQTLDAPLDKINDVYVSQGILGRMLGYGNICISTSSSAFKFKGILYADFFKNKVLEQIEIYKKEQIENQAKLMAEAMKNINK</sequence>
<accession>A0A0E3U2R5</accession>
<organism evidence="3">
    <name type="scientific">Fusobacterium phage Funu2</name>
    <dbReference type="NCBI Taxonomy" id="1640978"/>
    <lineage>
        <taxon>Viruses</taxon>
        <taxon>Duplodnaviria</taxon>
        <taxon>Heunggongvirae</taxon>
        <taxon>Uroviricota</taxon>
        <taxon>Caudoviricetes</taxon>
    </lineage>
</organism>
<proteinExistence type="predicted"/>
<dbReference type="PANTHER" id="PTHR37938:SF1">
    <property type="entry name" value="BLL0215 PROTEIN"/>
    <property type="match status" value="1"/>
</dbReference>
<keyword evidence="1" id="KW-1133">Transmembrane helix</keyword>
<evidence type="ECO:0000256" key="1">
    <source>
        <dbReference type="SAM" id="Phobius"/>
    </source>
</evidence>
<dbReference type="PANTHER" id="PTHR37938">
    <property type="entry name" value="BLL0215 PROTEIN"/>
    <property type="match status" value="1"/>
</dbReference>
<reference evidence="3" key="1">
    <citation type="submission" date="2015-04" db="EMBL/GenBank/DDBJ databases">
        <title>The Genome Sequence of Fusobacterium phage Funu2.</title>
        <authorList>
            <consortium name="The Broad Institute Genomics Platform"/>
            <person name="Earl A."/>
            <person name="Allen-Vercoe E."/>
            <person name="Daigneault M."/>
            <person name="Young S."/>
            <person name="Zeng Q."/>
            <person name="Gargeya S."/>
            <person name="Fitzgerald M."/>
            <person name="Abouelleil A."/>
            <person name="Alvarado L."/>
            <person name="Chapman S."/>
            <person name="Gainer-Dewar J."/>
            <person name="Goldberg J."/>
            <person name="Griggs A."/>
            <person name="Gujja S."/>
            <person name="Hansen M."/>
            <person name="Howarth C."/>
            <person name="Imamovic A."/>
            <person name="Ireland A."/>
            <person name="Larimer J."/>
            <person name="McCowan C."/>
            <person name="Murphy C."/>
            <person name="Pearson M."/>
            <person name="Poon T."/>
            <person name="Priest M."/>
            <person name="Roberts A."/>
            <person name="Saif S."/>
            <person name="Shea T."/>
            <person name="Sykes S."/>
            <person name="Wortman J."/>
            <person name="Nusbaum C."/>
            <person name="Birren B."/>
        </authorList>
    </citation>
    <scope>NUCLEOTIDE SEQUENCE</scope>
</reference>
<dbReference type="EMBL" id="KR131711">
    <property type="protein sequence ID" value="AKC57605.1"/>
    <property type="molecule type" value="Genomic_DNA"/>
</dbReference>
<protein>
    <recommendedName>
        <fullName evidence="2">YdbS-like PH domain-containing protein</fullName>
    </recommendedName>
</protein>
<gene>
    <name evidence="3" type="ORF">HMPREF1994_00046</name>
</gene>
<name>A0A0E3U2R5_9CAUD</name>
<dbReference type="InterPro" id="IPR005182">
    <property type="entry name" value="YdbS-like_PH"/>
</dbReference>
<keyword evidence="1" id="KW-0472">Membrane</keyword>
<dbReference type="Pfam" id="PF03703">
    <property type="entry name" value="bPH_2"/>
    <property type="match status" value="1"/>
</dbReference>
<evidence type="ECO:0000313" key="3">
    <source>
        <dbReference type="EMBL" id="AKC57605.1"/>
    </source>
</evidence>
<evidence type="ECO:0000259" key="2">
    <source>
        <dbReference type="Pfam" id="PF03703"/>
    </source>
</evidence>
<feature type="transmembrane region" description="Helical" evidence="1">
    <location>
        <begin position="14"/>
        <end position="36"/>
    </location>
</feature>
<feature type="transmembrane region" description="Helical" evidence="1">
    <location>
        <begin position="42"/>
        <end position="61"/>
    </location>
</feature>
<keyword evidence="1" id="KW-0812">Transmembrane</keyword>